<dbReference type="PANTHER" id="PTHR31305">
    <property type="entry name" value="SNARE-ASSOCIATED PROTEIN SNAPIN"/>
    <property type="match status" value="1"/>
</dbReference>
<evidence type="ECO:0000313" key="6">
    <source>
        <dbReference type="Proteomes" id="UP000001555"/>
    </source>
</evidence>
<dbReference type="GO" id="GO:0000149">
    <property type="term" value="F:SNARE binding"/>
    <property type="evidence" value="ECO:0000318"/>
    <property type="project" value="GO_Central"/>
</dbReference>
<dbReference type="EMBL" id="ABJB010918956">
    <property type="status" value="NOT_ANNOTATED_CDS"/>
    <property type="molecule type" value="Genomic_DNA"/>
</dbReference>
<protein>
    <recommendedName>
        <fullName evidence="3">Biogenesis of lysosome-related organelles complex 1 subunit 7</fullName>
    </recommendedName>
</protein>
<feature type="non-terminal residue" evidence="4">
    <location>
        <position position="1"/>
    </location>
</feature>
<comment type="similarity">
    <text evidence="1">Belongs to the SNAPIN family.</text>
</comment>
<dbReference type="EMBL" id="ABJB010281806">
    <property type="status" value="NOT_ANNOTATED_CDS"/>
    <property type="molecule type" value="Genomic_DNA"/>
</dbReference>
<dbReference type="STRING" id="6945.B7PUH6"/>
<dbReference type="GO" id="GO:0031083">
    <property type="term" value="C:BLOC-1 complex"/>
    <property type="evidence" value="ECO:0000318"/>
    <property type="project" value="GO_Central"/>
</dbReference>
<evidence type="ECO:0000313" key="5">
    <source>
        <dbReference type="EnsemblMetazoa" id="ISCW019832-PA"/>
    </source>
</evidence>
<keyword evidence="7" id="KW-1267">Proteomics identification</keyword>
<keyword evidence="6" id="KW-1185">Reference proteome</keyword>
<dbReference type="GO" id="GO:0030141">
    <property type="term" value="C:secretory granule"/>
    <property type="evidence" value="ECO:0000318"/>
    <property type="project" value="GO_Central"/>
</dbReference>
<reference evidence="4 6" key="1">
    <citation type="submission" date="2008-03" db="EMBL/GenBank/DDBJ databases">
        <title>Annotation of Ixodes scapularis.</title>
        <authorList>
            <consortium name="Ixodes scapularis Genome Project Consortium"/>
            <person name="Caler E."/>
            <person name="Hannick L.I."/>
            <person name="Bidwell S."/>
            <person name="Joardar V."/>
            <person name="Thiagarajan M."/>
            <person name="Amedeo P."/>
            <person name="Galinsky K.J."/>
            <person name="Schobel S."/>
            <person name="Inman J."/>
            <person name="Hostetler J."/>
            <person name="Miller J."/>
            <person name="Hammond M."/>
            <person name="Megy K."/>
            <person name="Lawson D."/>
            <person name="Kodira C."/>
            <person name="Sutton G."/>
            <person name="Meyer J."/>
            <person name="Hill C.A."/>
            <person name="Birren B."/>
            <person name="Nene V."/>
            <person name="Collins F."/>
            <person name="Alarcon-Chaidez F."/>
            <person name="Wikel S."/>
            <person name="Strausberg R."/>
        </authorList>
    </citation>
    <scope>NUCLEOTIDE SEQUENCE [LARGE SCALE GENOMIC DNA]</scope>
    <source>
        <strain evidence="6">Wikel</strain>
        <strain evidence="4">Wikel colony</strain>
    </source>
</reference>
<dbReference type="GO" id="GO:0016079">
    <property type="term" value="P:synaptic vesicle exocytosis"/>
    <property type="evidence" value="ECO:0000318"/>
    <property type="project" value="GO_Central"/>
</dbReference>
<reference evidence="5" key="2">
    <citation type="submission" date="2020-05" db="UniProtKB">
        <authorList>
            <consortium name="EnsemblMetazoa"/>
        </authorList>
    </citation>
    <scope>IDENTIFICATION</scope>
    <source>
        <strain evidence="5">wikel</strain>
    </source>
</reference>
<evidence type="ECO:0007829" key="7">
    <source>
        <dbReference type="PeptideAtlas" id="B7PUH6"/>
    </source>
</evidence>
<evidence type="ECO:0000256" key="1">
    <source>
        <dbReference type="ARBA" id="ARBA00006111"/>
    </source>
</evidence>
<dbReference type="VEuPathDB" id="VectorBase:ISCP_030445"/>
<organism>
    <name type="scientific">Ixodes scapularis</name>
    <name type="common">Black-legged tick</name>
    <name type="synonym">Deer tick</name>
    <dbReference type="NCBI Taxonomy" id="6945"/>
    <lineage>
        <taxon>Eukaryota</taxon>
        <taxon>Metazoa</taxon>
        <taxon>Ecdysozoa</taxon>
        <taxon>Arthropoda</taxon>
        <taxon>Chelicerata</taxon>
        <taxon>Arachnida</taxon>
        <taxon>Acari</taxon>
        <taxon>Parasitiformes</taxon>
        <taxon>Ixodida</taxon>
        <taxon>Ixodoidea</taxon>
        <taxon>Ixodidae</taxon>
        <taxon>Ixodinae</taxon>
        <taxon>Ixodes</taxon>
    </lineage>
</organism>
<dbReference type="AlphaFoldDB" id="B7PUH6"/>
<evidence type="ECO:0000313" key="4">
    <source>
        <dbReference type="EMBL" id="EEC10248.1"/>
    </source>
</evidence>
<dbReference type="PANTHER" id="PTHR31305:SF2">
    <property type="entry name" value="SNARE-ASSOCIATED PROTEIN SNAPIN"/>
    <property type="match status" value="1"/>
</dbReference>
<dbReference type="HOGENOM" id="CLU_1745126_0_0_1"/>
<dbReference type="OrthoDB" id="5399166at2759"/>
<dbReference type="Proteomes" id="UP000001555">
    <property type="component" value="Unassembled WGS sequence"/>
</dbReference>
<dbReference type="InterPro" id="IPR017246">
    <property type="entry name" value="Snapin"/>
</dbReference>
<dbReference type="PaxDb" id="6945-B7PUH6"/>
<dbReference type="EMBL" id="DS792523">
    <property type="protein sequence ID" value="EEC10248.1"/>
    <property type="molecule type" value="Genomic_DNA"/>
</dbReference>
<dbReference type="EnsemblMetazoa" id="ISCW019832-RA">
    <property type="protein sequence ID" value="ISCW019832-PA"/>
    <property type="gene ID" value="ISCW019832"/>
</dbReference>
<proteinExistence type="evidence at protein level"/>
<dbReference type="FunCoup" id="B7PUH6">
    <property type="interactions" value="145"/>
</dbReference>
<accession>B7PUH6</accession>
<name>B7PUH6_IXOSC</name>
<dbReference type="VEuPathDB" id="VectorBase:ISCI019832"/>
<dbReference type="GO" id="GO:0008333">
    <property type="term" value="P:endosome to lysosome transport"/>
    <property type="evidence" value="ECO:0000318"/>
    <property type="project" value="GO_Central"/>
</dbReference>
<evidence type="ECO:0000256" key="3">
    <source>
        <dbReference type="ARBA" id="ARBA00033330"/>
    </source>
</evidence>
<dbReference type="GO" id="GO:0032418">
    <property type="term" value="P:lysosome localization"/>
    <property type="evidence" value="ECO:0000318"/>
    <property type="project" value="GO_Central"/>
</dbReference>
<dbReference type="Pfam" id="PF14712">
    <property type="entry name" value="Snapin_Pallidin"/>
    <property type="match status" value="1"/>
</dbReference>
<gene>
    <name evidence="4" type="ORF">IscW_ISCW019832</name>
</gene>
<dbReference type="GO" id="GO:0008021">
    <property type="term" value="C:synaptic vesicle"/>
    <property type="evidence" value="ECO:0000318"/>
    <property type="project" value="GO_Central"/>
</dbReference>
<dbReference type="InterPro" id="IPR028119">
    <property type="entry name" value="Snapin/Pallidin/Snn1"/>
</dbReference>
<dbReference type="VEuPathDB" id="VectorBase:ISCW019832"/>
<dbReference type="GO" id="GO:0006886">
    <property type="term" value="P:intracellular protein transport"/>
    <property type="evidence" value="ECO:0007669"/>
    <property type="project" value="InterPro"/>
</dbReference>
<evidence type="ECO:0000256" key="2">
    <source>
        <dbReference type="ARBA" id="ARBA00023054"/>
    </source>
</evidence>
<dbReference type="GO" id="GO:0048489">
    <property type="term" value="P:synaptic vesicle transport"/>
    <property type="evidence" value="ECO:0000318"/>
    <property type="project" value="GO_Central"/>
</dbReference>
<keyword evidence="2" id="KW-0175">Coiled coil</keyword>
<dbReference type="GO" id="GO:0007040">
    <property type="term" value="P:lysosome organization"/>
    <property type="evidence" value="ECO:0000318"/>
    <property type="project" value="GO_Central"/>
</dbReference>
<sequence length="150" mass="17358">RSWPGWPGFVYKDGGQRKCHHVYRRPQRSLFRALAQGLLNEGLIGLLHPTIEQLDERVKSTRVSQLELRQHIDSLAEDLRRVSEEQEVPYDLDGYVKKLLNAKRRVVLVNSILQNTQERLNRINQSISRENARRTALLEPQTATTHEGAI</sequence>